<proteinExistence type="predicted"/>
<reference evidence="5" key="3">
    <citation type="submission" date="2020-02" db="EMBL/GenBank/DDBJ databases">
        <authorList>
            <person name="Littmann E."/>
            <person name="Sorbara M."/>
        </authorList>
    </citation>
    <scope>NUCLEOTIDE SEQUENCE</scope>
    <source>
        <strain evidence="5">MSK.14.54</strain>
    </source>
</reference>
<gene>
    <name evidence="2" type="ORF">ERS852406_03001</name>
    <name evidence="1" type="ORF">ERS852498_00004</name>
    <name evidence="5" type="ORF">G5B05_10675</name>
    <name evidence="3" type="ORF">JTJ23_00870</name>
    <name evidence="4" type="ORF">L0N21_13940</name>
</gene>
<dbReference type="Proteomes" id="UP000768180">
    <property type="component" value="Unassembled WGS sequence"/>
</dbReference>
<dbReference type="Proteomes" id="UP001199915">
    <property type="component" value="Unassembled WGS sequence"/>
</dbReference>
<dbReference type="Proteomes" id="UP000095706">
    <property type="component" value="Unassembled WGS sequence"/>
</dbReference>
<dbReference type="Pfam" id="PF08876">
    <property type="entry name" value="DUF1836"/>
    <property type="match status" value="1"/>
</dbReference>
<evidence type="ECO:0000313" key="5">
    <source>
        <dbReference type="EMBL" id="NSE16862.1"/>
    </source>
</evidence>
<sequence length="206" mass="23685">MTIDSDKILHDLLNSLDSLEGIRPGEIPNIALYMDQVTTFMDAQLASSRRFESDKVLTKTMINNYAKNKLLPPPVKKKYSPEHMMLLVFIYYFKNILSITDIQTLLAPITDRYFGTESGFSIKDIYDEIFQMEKEEIASVKEDLLKKADVSKSMFGSSPEEDREFLQLFSFICLLSFDVYLKKQMIEHMVDELASLAAPSDPKKKN</sequence>
<dbReference type="EMBL" id="CZAL01000001">
    <property type="protein sequence ID" value="CUO59945.1"/>
    <property type="molecule type" value="Genomic_DNA"/>
</dbReference>
<dbReference type="RefSeq" id="WP_055228509.1">
    <property type="nucleotide sequence ID" value="NZ_CYYV01000017.1"/>
</dbReference>
<evidence type="ECO:0000313" key="8">
    <source>
        <dbReference type="Proteomes" id="UP000768180"/>
    </source>
</evidence>
<accession>A0A174GHJ2</accession>
<dbReference type="EMBL" id="JAKNFS010000021">
    <property type="protein sequence ID" value="MCG4766597.1"/>
    <property type="molecule type" value="Genomic_DNA"/>
</dbReference>
<keyword evidence="8" id="KW-1185">Reference proteome</keyword>
<evidence type="ECO:0000313" key="4">
    <source>
        <dbReference type="EMBL" id="MCG4766597.1"/>
    </source>
</evidence>
<dbReference type="InterPro" id="IPR014975">
    <property type="entry name" value="DUF1836"/>
</dbReference>
<organism evidence="1 7">
    <name type="scientific">Fusicatenibacter saccharivorans</name>
    <dbReference type="NCBI Taxonomy" id="1150298"/>
    <lineage>
        <taxon>Bacteria</taxon>
        <taxon>Bacillati</taxon>
        <taxon>Bacillota</taxon>
        <taxon>Clostridia</taxon>
        <taxon>Lachnospirales</taxon>
        <taxon>Lachnospiraceae</taxon>
        <taxon>Fusicatenibacter</taxon>
    </lineage>
</organism>
<dbReference type="Proteomes" id="UP000737612">
    <property type="component" value="Unassembled WGS sequence"/>
</dbReference>
<dbReference type="EMBL" id="CYYV01000017">
    <property type="protein sequence ID" value="CUO84994.1"/>
    <property type="molecule type" value="Genomic_DNA"/>
</dbReference>
<reference evidence="4" key="5">
    <citation type="submission" date="2022-01" db="EMBL/GenBank/DDBJ databases">
        <title>Collection of gut derived symbiotic bacterial strains cultured from healthy donors.</title>
        <authorList>
            <person name="Lin H."/>
            <person name="Kohout C."/>
            <person name="Waligurski E."/>
            <person name="Pamer E.G."/>
        </authorList>
    </citation>
    <scope>NUCLEOTIDE SEQUENCE</scope>
    <source>
        <strain evidence="4">DFI.5.49</strain>
    </source>
</reference>
<dbReference type="Proteomes" id="UP000095709">
    <property type="component" value="Unassembled WGS sequence"/>
</dbReference>
<dbReference type="EMBL" id="JAFHBD010000003">
    <property type="protein sequence ID" value="MBN2952162.1"/>
    <property type="molecule type" value="Genomic_DNA"/>
</dbReference>
<dbReference type="PANTHER" id="PTHR40056">
    <property type="entry name" value="HYPOTHETICAL CYTOSOLIC PROTEIN"/>
    <property type="match status" value="1"/>
</dbReference>
<reference evidence="3" key="4">
    <citation type="submission" date="2021-02" db="EMBL/GenBank/DDBJ databases">
        <title>Metagenome-assembled genomes from human diarrheal sample B26.</title>
        <authorList>
            <person name="Ateba T.P."/>
            <person name="Alayande K.A."/>
            <person name="Mwanza M."/>
        </authorList>
    </citation>
    <scope>NUCLEOTIDE SEQUENCE</scope>
    <source>
        <strain evidence="3">06WH</strain>
    </source>
</reference>
<evidence type="ECO:0000313" key="6">
    <source>
        <dbReference type="Proteomes" id="UP000095706"/>
    </source>
</evidence>
<evidence type="ECO:0000313" key="2">
    <source>
        <dbReference type="EMBL" id="CUO84994.1"/>
    </source>
</evidence>
<reference evidence="5 8" key="2">
    <citation type="journal article" date="2020" name="Cell Host Microbe">
        <title>Functional and Genomic Variation between Human-Derived Isolates of Lachnospiraceae Reveals Inter- and Intra-Species Diversity.</title>
        <authorList>
            <person name="Sorbara M.T."/>
            <person name="Littmann E.R."/>
            <person name="Fontana E."/>
            <person name="Moody T.U."/>
            <person name="Kohout C.E."/>
            <person name="Gjonbalaj M."/>
            <person name="Eaton V."/>
            <person name="Seok R."/>
            <person name="Leiner I.M."/>
            <person name="Pamer E.G."/>
        </authorList>
    </citation>
    <scope>NUCLEOTIDE SEQUENCE [LARGE SCALE GENOMIC DNA]</scope>
    <source>
        <strain evidence="5 8">MSK.14.54</strain>
    </source>
</reference>
<dbReference type="EMBL" id="JAAITQ010000019">
    <property type="protein sequence ID" value="NSE16862.1"/>
    <property type="molecule type" value="Genomic_DNA"/>
</dbReference>
<dbReference type="AlphaFoldDB" id="A0A174GHJ2"/>
<dbReference type="PANTHER" id="PTHR40056:SF1">
    <property type="entry name" value="DUF1836 DOMAIN-CONTAINING PROTEIN"/>
    <property type="match status" value="1"/>
</dbReference>
<name>A0A174GHJ2_9FIRM</name>
<evidence type="ECO:0000313" key="3">
    <source>
        <dbReference type="EMBL" id="MBN2952162.1"/>
    </source>
</evidence>
<reference evidence="6 7" key="1">
    <citation type="submission" date="2015-09" db="EMBL/GenBank/DDBJ databases">
        <authorList>
            <consortium name="Pathogen Informatics"/>
        </authorList>
    </citation>
    <scope>NUCLEOTIDE SEQUENCE [LARGE SCALE GENOMIC DNA]</scope>
    <source>
        <strain evidence="2 6">2789STDY5608849</strain>
        <strain evidence="1 7">2789STDY5834885</strain>
    </source>
</reference>
<evidence type="ECO:0000313" key="1">
    <source>
        <dbReference type="EMBL" id="CUO59945.1"/>
    </source>
</evidence>
<protein>
    <submittedName>
        <fullName evidence="3">DUF1836 domain-containing protein</fullName>
    </submittedName>
    <submittedName>
        <fullName evidence="1">Domain of uncharacterized function (DUF1836)</fullName>
    </submittedName>
</protein>
<evidence type="ECO:0000313" key="7">
    <source>
        <dbReference type="Proteomes" id="UP000095709"/>
    </source>
</evidence>